<protein>
    <submittedName>
        <fullName evidence="3">Uncharacterized protein</fullName>
    </submittedName>
</protein>
<keyword evidence="4" id="KW-1185">Reference proteome</keyword>
<proteinExistence type="inferred from homology"/>
<accession>A0A8J6FWK2</accession>
<evidence type="ECO:0000313" key="3">
    <source>
        <dbReference type="EMBL" id="KAG9494305.1"/>
    </source>
</evidence>
<feature type="region of interest" description="Disordered" evidence="2">
    <location>
        <begin position="155"/>
        <end position="198"/>
    </location>
</feature>
<gene>
    <name evidence="3" type="ORF">GDO78_001917</name>
</gene>
<comment type="similarity">
    <text evidence="1">Belongs to the dysbindin family.</text>
</comment>
<name>A0A8J6FWK2_ELECQ</name>
<dbReference type="Pfam" id="PF04440">
    <property type="entry name" value="Dysbindin"/>
    <property type="match status" value="1"/>
</dbReference>
<evidence type="ECO:0000313" key="4">
    <source>
        <dbReference type="Proteomes" id="UP000770717"/>
    </source>
</evidence>
<dbReference type="PANTHER" id="PTHR16294:SF7">
    <property type="entry name" value="DYSBINDIN DOMAIN-CONTAINING PROTEIN 2"/>
    <property type="match status" value="1"/>
</dbReference>
<reference evidence="3" key="1">
    <citation type="thesis" date="2020" institute="ProQuest LLC" country="789 East Eisenhower Parkway, Ann Arbor, MI, USA">
        <title>Comparative Genomics and Chromosome Evolution.</title>
        <authorList>
            <person name="Mudd A.B."/>
        </authorList>
    </citation>
    <scope>NUCLEOTIDE SEQUENCE</scope>
    <source>
        <strain evidence="3">HN-11 Male</strain>
        <tissue evidence="3">Kidney and liver</tissue>
    </source>
</reference>
<dbReference type="EMBL" id="WNTK01000001">
    <property type="protein sequence ID" value="KAG9494305.1"/>
    <property type="molecule type" value="Genomic_DNA"/>
</dbReference>
<dbReference type="PANTHER" id="PTHR16294">
    <property type="entry name" value="DYSTROBREVIN BINDING PROTEIN 1 DYSBINDIN"/>
    <property type="match status" value="1"/>
</dbReference>
<evidence type="ECO:0000256" key="1">
    <source>
        <dbReference type="ARBA" id="ARBA00008686"/>
    </source>
</evidence>
<dbReference type="Proteomes" id="UP000770717">
    <property type="component" value="Unassembled WGS sequence"/>
</dbReference>
<organism evidence="3 4">
    <name type="scientific">Eleutherodactylus coqui</name>
    <name type="common">Puerto Rican coqui</name>
    <dbReference type="NCBI Taxonomy" id="57060"/>
    <lineage>
        <taxon>Eukaryota</taxon>
        <taxon>Metazoa</taxon>
        <taxon>Chordata</taxon>
        <taxon>Craniata</taxon>
        <taxon>Vertebrata</taxon>
        <taxon>Euteleostomi</taxon>
        <taxon>Amphibia</taxon>
        <taxon>Batrachia</taxon>
        <taxon>Anura</taxon>
        <taxon>Neobatrachia</taxon>
        <taxon>Hyloidea</taxon>
        <taxon>Eleutherodactylidae</taxon>
        <taxon>Eleutherodactylinae</taxon>
        <taxon>Eleutherodactylus</taxon>
        <taxon>Eleutherodactylus</taxon>
    </lineage>
</organism>
<comment type="caution">
    <text evidence="3">The sequence shown here is derived from an EMBL/GenBank/DDBJ whole genome shotgun (WGS) entry which is preliminary data.</text>
</comment>
<dbReference type="GO" id="GO:0005737">
    <property type="term" value="C:cytoplasm"/>
    <property type="evidence" value="ECO:0007669"/>
    <property type="project" value="InterPro"/>
</dbReference>
<feature type="compositionally biased region" description="Basic and acidic residues" evidence="2">
    <location>
        <begin position="165"/>
        <end position="198"/>
    </location>
</feature>
<dbReference type="InterPro" id="IPR007531">
    <property type="entry name" value="Dysbindin"/>
</dbReference>
<dbReference type="AlphaFoldDB" id="A0A8J6FWK2"/>
<dbReference type="OrthoDB" id="8951733at2759"/>
<evidence type="ECO:0000256" key="2">
    <source>
        <dbReference type="SAM" id="MobiDB-lite"/>
    </source>
</evidence>
<sequence length="198" mass="22627">MENHQELLILVVVTSKRKTSLSVNCMSLRHHMHCCNTYISSVIQGHPVFQSQSSNTQHLRDRQRFFEDVLAHDVDVFCPRIHLLNERWRPPLDSVSSMEVNIDSLELSEPLDISELESSDTFQQSEDPMSPLVTPGDFQGMDYFRLCFPFSPSPSAHDISGDTSCRQEEAADEQSKEHILNLDSEHSDHNKTSLSKEQ</sequence>